<dbReference type="CDD" id="cd00637">
    <property type="entry name" value="7tm_classA_rhodopsin-like"/>
    <property type="match status" value="1"/>
</dbReference>
<dbReference type="PANTHER" id="PTHR24243:SF208">
    <property type="entry name" value="PYROKININ-1 RECEPTOR"/>
    <property type="match status" value="1"/>
</dbReference>
<keyword evidence="6" id="KW-0472">Membrane</keyword>
<evidence type="ECO:0000256" key="2">
    <source>
        <dbReference type="ARBA" id="ARBA00023040"/>
    </source>
</evidence>
<evidence type="ECO:0000313" key="7">
    <source>
        <dbReference type="EMBL" id="OQV23010.1"/>
    </source>
</evidence>
<evidence type="ECO:0000256" key="5">
    <source>
        <dbReference type="SAM" id="MobiDB-lite"/>
    </source>
</evidence>
<organism evidence="7 8">
    <name type="scientific">Hypsibius exemplaris</name>
    <name type="common">Freshwater tardigrade</name>
    <dbReference type="NCBI Taxonomy" id="2072580"/>
    <lineage>
        <taxon>Eukaryota</taxon>
        <taxon>Metazoa</taxon>
        <taxon>Ecdysozoa</taxon>
        <taxon>Tardigrada</taxon>
        <taxon>Eutardigrada</taxon>
        <taxon>Parachela</taxon>
        <taxon>Hypsibioidea</taxon>
        <taxon>Hypsibiidae</taxon>
        <taxon>Hypsibius</taxon>
    </lineage>
</organism>
<evidence type="ECO:0000256" key="6">
    <source>
        <dbReference type="SAM" id="Phobius"/>
    </source>
</evidence>
<evidence type="ECO:0000256" key="1">
    <source>
        <dbReference type="ARBA" id="ARBA00004141"/>
    </source>
</evidence>
<dbReference type="PANTHER" id="PTHR24243">
    <property type="entry name" value="G-PROTEIN COUPLED RECEPTOR"/>
    <property type="match status" value="1"/>
</dbReference>
<keyword evidence="6" id="KW-1133">Transmembrane helix</keyword>
<dbReference type="GO" id="GO:0004930">
    <property type="term" value="F:G protein-coupled receptor activity"/>
    <property type="evidence" value="ECO:0007669"/>
    <property type="project" value="UniProtKB-KW"/>
</dbReference>
<protein>
    <recommendedName>
        <fullName evidence="9">G-protein coupled receptors family 1 profile domain-containing protein</fullName>
    </recommendedName>
</protein>
<keyword evidence="4" id="KW-0807">Transducer</keyword>
<dbReference type="EMBL" id="MTYJ01000014">
    <property type="protein sequence ID" value="OQV23010.1"/>
    <property type="molecule type" value="Genomic_DNA"/>
</dbReference>
<feature type="transmembrane region" description="Helical" evidence="6">
    <location>
        <begin position="166"/>
        <end position="186"/>
    </location>
</feature>
<keyword evidence="2" id="KW-0297">G-protein coupled receptor</keyword>
<dbReference type="GO" id="GO:0016020">
    <property type="term" value="C:membrane"/>
    <property type="evidence" value="ECO:0007669"/>
    <property type="project" value="UniProtKB-SubCell"/>
</dbReference>
<sequence>MSRNYTGLIGNITGSNATANDGDLSSCHWPWPDPEWNKTLSHAPTRLIYISFTLLLAVMSTIGGLLIILVQVSQKTWSTTNIYLIVISASNIITGWLGSPENYDNLRSGLTASDPSTNITFKGISYFIINTTVWISDLTLVVFSIERLACTTNPFRYIHFFSARRALIAEAGIFVVSAGWNVHYAFHHIYLMTHNGAMTAQLWTWDEVMYPIDIIRHGCCNSYTQYAILCKFNLESADTTKYAVGDCQVAVLVDIRSNSLIDCSGDAMQSLYHGCPRFRLGESRFVNNEEQREDVGKDSPSVDEKNGDGEAENSTVTFQTVG</sequence>
<dbReference type="SUPFAM" id="SSF81321">
    <property type="entry name" value="Family A G protein-coupled receptor-like"/>
    <property type="match status" value="1"/>
</dbReference>
<comment type="caution">
    <text evidence="7">The sequence shown here is derived from an EMBL/GenBank/DDBJ whole genome shotgun (WGS) entry which is preliminary data.</text>
</comment>
<dbReference type="OrthoDB" id="9990906at2759"/>
<feature type="compositionally biased region" description="Basic and acidic residues" evidence="5">
    <location>
        <begin position="289"/>
        <end position="308"/>
    </location>
</feature>
<dbReference type="Proteomes" id="UP000192578">
    <property type="component" value="Unassembled WGS sequence"/>
</dbReference>
<dbReference type="AlphaFoldDB" id="A0A1W0X6M1"/>
<evidence type="ECO:0008006" key="9">
    <source>
        <dbReference type="Google" id="ProtNLM"/>
    </source>
</evidence>
<keyword evidence="6" id="KW-0812">Transmembrane</keyword>
<keyword evidence="3" id="KW-0675">Receptor</keyword>
<feature type="transmembrane region" description="Helical" evidence="6">
    <location>
        <begin position="82"/>
        <end position="99"/>
    </location>
</feature>
<feature type="transmembrane region" description="Helical" evidence="6">
    <location>
        <begin position="47"/>
        <end position="70"/>
    </location>
</feature>
<evidence type="ECO:0000313" key="8">
    <source>
        <dbReference type="Proteomes" id="UP000192578"/>
    </source>
</evidence>
<dbReference type="Gene3D" id="1.20.1070.10">
    <property type="entry name" value="Rhodopsin 7-helix transmembrane proteins"/>
    <property type="match status" value="1"/>
</dbReference>
<proteinExistence type="predicted"/>
<evidence type="ECO:0000256" key="4">
    <source>
        <dbReference type="ARBA" id="ARBA00023224"/>
    </source>
</evidence>
<feature type="transmembrane region" description="Helical" evidence="6">
    <location>
        <begin position="119"/>
        <end position="145"/>
    </location>
</feature>
<feature type="region of interest" description="Disordered" evidence="5">
    <location>
        <begin position="289"/>
        <end position="322"/>
    </location>
</feature>
<evidence type="ECO:0000256" key="3">
    <source>
        <dbReference type="ARBA" id="ARBA00023170"/>
    </source>
</evidence>
<name>A0A1W0X6M1_HYPEX</name>
<accession>A0A1W0X6M1</accession>
<keyword evidence="8" id="KW-1185">Reference proteome</keyword>
<reference evidence="8" key="1">
    <citation type="submission" date="2017-01" db="EMBL/GenBank/DDBJ databases">
        <title>Comparative genomics of anhydrobiosis in the tardigrade Hypsibius dujardini.</title>
        <authorList>
            <person name="Yoshida Y."/>
            <person name="Koutsovoulos G."/>
            <person name="Laetsch D."/>
            <person name="Stevens L."/>
            <person name="Kumar S."/>
            <person name="Horikawa D."/>
            <person name="Ishino K."/>
            <person name="Komine S."/>
            <person name="Tomita M."/>
            <person name="Blaxter M."/>
            <person name="Arakawa K."/>
        </authorList>
    </citation>
    <scope>NUCLEOTIDE SEQUENCE [LARGE SCALE GENOMIC DNA]</scope>
    <source>
        <strain evidence="8">Z151</strain>
    </source>
</reference>
<gene>
    <name evidence="7" type="ORF">BV898_03060</name>
</gene>
<comment type="subcellular location">
    <subcellularLocation>
        <location evidence="1">Membrane</location>
        <topology evidence="1">Multi-pass membrane protein</topology>
    </subcellularLocation>
</comment>
<feature type="compositionally biased region" description="Polar residues" evidence="5">
    <location>
        <begin position="312"/>
        <end position="322"/>
    </location>
</feature>